<reference evidence="9 10" key="1">
    <citation type="submission" date="2015-04" db="EMBL/GenBank/DDBJ databases">
        <authorList>
            <person name="Syromyatnikov M.Y."/>
            <person name="Popov V.N."/>
        </authorList>
    </citation>
    <scope>NUCLEOTIDE SEQUENCE [LARGE SCALE GENOMIC DNA]</scope>
    <source>
        <strain evidence="9">WF-38-12</strain>
    </source>
</reference>
<evidence type="ECO:0000256" key="1">
    <source>
        <dbReference type="ARBA" id="ARBA00001961"/>
    </source>
</evidence>
<keyword evidence="5" id="KW-0408">Iron</keyword>
<dbReference type="FunFam" id="2.60.120.620:FF:000027">
    <property type="entry name" value="Oxidoreductase, 2OG-Fe(II) oxygenase family family"/>
    <property type="match status" value="1"/>
</dbReference>
<evidence type="ECO:0000256" key="3">
    <source>
        <dbReference type="ARBA" id="ARBA00022964"/>
    </source>
</evidence>
<evidence type="ECO:0000256" key="7">
    <source>
        <dbReference type="SAM" id="Phobius"/>
    </source>
</evidence>
<sequence>MPALPSLSTILYWTCYLVPIYLFVIAPGLRTLFPGQPPAVFFDDDFYGPDELAPSSSSRNSASTSNDNIKPDDSVELNCADDAYRVHLFSRSPLIIYVEDFLSRPETDHLLSISENKYTPSSVFDGSSERIDISVRLSDRALLAPDDPVVQCLEARARSFQGWRPNLSIEPMWAQRYNVSGYYRHHYDWAGTAHATAGGGDRVSTFMVYVDANCTGGGTNFPRLRRPRGSQWCRFIECDDDLNKGVTFKPIKGNAIFWENLKADGTGHWETWHAALPVRSGSKVGLNIWSWYQRSFE</sequence>
<evidence type="ECO:0000256" key="6">
    <source>
        <dbReference type="SAM" id="MobiDB-lite"/>
    </source>
</evidence>
<dbReference type="GO" id="GO:0004656">
    <property type="term" value="F:procollagen-proline 4-dioxygenase activity"/>
    <property type="evidence" value="ECO:0007669"/>
    <property type="project" value="TreeGrafter"/>
</dbReference>
<dbReference type="GO" id="GO:0005506">
    <property type="term" value="F:iron ion binding"/>
    <property type="evidence" value="ECO:0007669"/>
    <property type="project" value="InterPro"/>
</dbReference>
<keyword evidence="10" id="KW-1185">Reference proteome</keyword>
<dbReference type="PANTHER" id="PTHR10869:SF246">
    <property type="entry name" value="TRANSMEMBRANE PROLYL 4-HYDROXYLASE"/>
    <property type="match status" value="1"/>
</dbReference>
<keyword evidence="3" id="KW-0223">Dioxygenase</keyword>
<dbReference type="EMBL" id="CVMT01000002">
    <property type="protein sequence ID" value="CRG85880.1"/>
    <property type="molecule type" value="Genomic_DNA"/>
</dbReference>
<dbReference type="PANTHER" id="PTHR10869">
    <property type="entry name" value="PROLYL 4-HYDROXYLASE ALPHA SUBUNIT"/>
    <property type="match status" value="1"/>
</dbReference>
<dbReference type="Pfam" id="PF13640">
    <property type="entry name" value="2OG-FeII_Oxy_3"/>
    <property type="match status" value="1"/>
</dbReference>
<evidence type="ECO:0000259" key="8">
    <source>
        <dbReference type="SMART" id="SM00702"/>
    </source>
</evidence>
<comment type="cofactor">
    <cofactor evidence="1">
        <name>L-ascorbate</name>
        <dbReference type="ChEBI" id="CHEBI:38290"/>
    </cofactor>
</comment>
<proteinExistence type="predicted"/>
<evidence type="ECO:0000313" key="9">
    <source>
        <dbReference type="EMBL" id="CRG85880.1"/>
    </source>
</evidence>
<dbReference type="Proteomes" id="UP000054383">
    <property type="component" value="Unassembled WGS sequence"/>
</dbReference>
<dbReference type="OrthoDB" id="420380at2759"/>
<evidence type="ECO:0000256" key="2">
    <source>
        <dbReference type="ARBA" id="ARBA00022723"/>
    </source>
</evidence>
<feature type="compositionally biased region" description="Low complexity" evidence="6">
    <location>
        <begin position="55"/>
        <end position="68"/>
    </location>
</feature>
<accession>A0A0U1LTE4</accession>
<keyword evidence="7" id="KW-1133">Transmembrane helix</keyword>
<dbReference type="Gene3D" id="2.60.120.620">
    <property type="entry name" value="q2cbj1_9rhob like domain"/>
    <property type="match status" value="1"/>
</dbReference>
<evidence type="ECO:0000313" key="10">
    <source>
        <dbReference type="Proteomes" id="UP000054383"/>
    </source>
</evidence>
<keyword evidence="2" id="KW-0479">Metal-binding</keyword>
<evidence type="ECO:0000256" key="4">
    <source>
        <dbReference type="ARBA" id="ARBA00023002"/>
    </source>
</evidence>
<dbReference type="InterPro" id="IPR006620">
    <property type="entry name" value="Pro_4_hyd_alph"/>
</dbReference>
<dbReference type="STRING" id="28573.A0A0U1LTE4"/>
<dbReference type="SMART" id="SM00702">
    <property type="entry name" value="P4Hc"/>
    <property type="match status" value="1"/>
</dbReference>
<evidence type="ECO:0000256" key="5">
    <source>
        <dbReference type="ARBA" id="ARBA00023004"/>
    </source>
</evidence>
<dbReference type="InterPro" id="IPR044862">
    <property type="entry name" value="Pro_4_hyd_alph_FE2OG_OXY"/>
</dbReference>
<feature type="region of interest" description="Disordered" evidence="6">
    <location>
        <begin position="52"/>
        <end position="74"/>
    </location>
</feature>
<keyword evidence="7" id="KW-0472">Membrane</keyword>
<organism evidence="9 10">
    <name type="scientific">Talaromyces islandicus</name>
    <name type="common">Penicillium islandicum</name>
    <dbReference type="NCBI Taxonomy" id="28573"/>
    <lineage>
        <taxon>Eukaryota</taxon>
        <taxon>Fungi</taxon>
        <taxon>Dikarya</taxon>
        <taxon>Ascomycota</taxon>
        <taxon>Pezizomycotina</taxon>
        <taxon>Eurotiomycetes</taxon>
        <taxon>Eurotiomycetidae</taxon>
        <taxon>Eurotiales</taxon>
        <taxon>Trichocomaceae</taxon>
        <taxon>Talaromyces</taxon>
        <taxon>Talaromyces sect. Islandici</taxon>
    </lineage>
</organism>
<dbReference type="GO" id="GO:0005783">
    <property type="term" value="C:endoplasmic reticulum"/>
    <property type="evidence" value="ECO:0007669"/>
    <property type="project" value="TreeGrafter"/>
</dbReference>
<feature type="domain" description="Prolyl 4-hydroxylase alpha subunit" evidence="8">
    <location>
        <begin position="93"/>
        <end position="291"/>
    </location>
</feature>
<name>A0A0U1LTE4_TALIS</name>
<feature type="transmembrane region" description="Helical" evidence="7">
    <location>
        <begin position="6"/>
        <end position="26"/>
    </location>
</feature>
<keyword evidence="7" id="KW-0812">Transmembrane</keyword>
<dbReference type="AlphaFoldDB" id="A0A0U1LTE4"/>
<gene>
    <name evidence="9" type="ORF">PISL3812_02884</name>
</gene>
<dbReference type="OMA" id="TVQCIEQ"/>
<dbReference type="InterPro" id="IPR045054">
    <property type="entry name" value="P4HA-like"/>
</dbReference>
<dbReference type="GO" id="GO:0031418">
    <property type="term" value="F:L-ascorbic acid binding"/>
    <property type="evidence" value="ECO:0007669"/>
    <property type="project" value="InterPro"/>
</dbReference>
<protein>
    <submittedName>
        <fullName evidence="9">Prolyl 4-hydroxylase</fullName>
    </submittedName>
</protein>
<keyword evidence="4" id="KW-0560">Oxidoreductase</keyword>